<dbReference type="AlphaFoldDB" id="A0A1W6ZU55"/>
<dbReference type="Proteomes" id="UP000194137">
    <property type="component" value="Chromosome"/>
</dbReference>
<dbReference type="RefSeq" id="WP_086089237.1">
    <property type="nucleotide sequence ID" value="NZ_CP021112.1"/>
</dbReference>
<gene>
    <name evidence="4" type="ORF">CAK95_18425</name>
</gene>
<dbReference type="STRING" id="1235591.CAK95_18425"/>
<evidence type="ECO:0000313" key="4">
    <source>
        <dbReference type="EMBL" id="ARQ00843.1"/>
    </source>
</evidence>
<reference evidence="4 5" key="1">
    <citation type="submission" date="2017-05" db="EMBL/GenBank/DDBJ databases">
        <title>Full genome sequence of Pseudorhodoplanes sinuspersici.</title>
        <authorList>
            <person name="Dastgheib S.M.M."/>
            <person name="Shavandi M."/>
            <person name="Tirandaz H."/>
        </authorList>
    </citation>
    <scope>NUCLEOTIDE SEQUENCE [LARGE SCALE GENOMIC DNA]</scope>
    <source>
        <strain evidence="4 5">RIPI110</strain>
    </source>
</reference>
<keyword evidence="3" id="KW-0813">Transport</keyword>
<organism evidence="4 5">
    <name type="scientific">Pseudorhodoplanes sinuspersici</name>
    <dbReference type="NCBI Taxonomy" id="1235591"/>
    <lineage>
        <taxon>Bacteria</taxon>
        <taxon>Pseudomonadati</taxon>
        <taxon>Pseudomonadota</taxon>
        <taxon>Alphaproteobacteria</taxon>
        <taxon>Hyphomicrobiales</taxon>
        <taxon>Pseudorhodoplanes</taxon>
    </lineage>
</organism>
<keyword evidence="3" id="KW-0029">Amino-acid transport</keyword>
<dbReference type="KEGG" id="psin:CAK95_18425"/>
<dbReference type="PANTHER" id="PTHR30483">
    <property type="entry name" value="LEUCINE-SPECIFIC-BINDING PROTEIN"/>
    <property type="match status" value="1"/>
</dbReference>
<evidence type="ECO:0000256" key="1">
    <source>
        <dbReference type="ARBA" id="ARBA00010062"/>
    </source>
</evidence>
<dbReference type="Gene3D" id="3.40.50.2300">
    <property type="match status" value="2"/>
</dbReference>
<keyword evidence="5" id="KW-1185">Reference proteome</keyword>
<dbReference type="SUPFAM" id="SSF53822">
    <property type="entry name" value="Periplasmic binding protein-like I"/>
    <property type="match status" value="1"/>
</dbReference>
<evidence type="ECO:0000313" key="5">
    <source>
        <dbReference type="Proteomes" id="UP000194137"/>
    </source>
</evidence>
<dbReference type="OrthoDB" id="435355at2"/>
<keyword evidence="2" id="KW-0732">Signal</keyword>
<dbReference type="GO" id="GO:0006865">
    <property type="term" value="P:amino acid transport"/>
    <property type="evidence" value="ECO:0007669"/>
    <property type="project" value="UniProtKB-KW"/>
</dbReference>
<dbReference type="CDD" id="cd06359">
    <property type="entry name" value="PBP1_Nba-like"/>
    <property type="match status" value="1"/>
</dbReference>
<protein>
    <submittedName>
        <fullName evidence="4">ABC transporter substrate-binding protein</fullName>
    </submittedName>
</protein>
<proteinExistence type="inferred from homology"/>
<accession>A0A1W6ZU55</accession>
<dbReference type="InterPro" id="IPR051010">
    <property type="entry name" value="BCAA_transport"/>
</dbReference>
<dbReference type="InterPro" id="IPR028082">
    <property type="entry name" value="Peripla_BP_I"/>
</dbReference>
<evidence type="ECO:0000256" key="2">
    <source>
        <dbReference type="ARBA" id="ARBA00022729"/>
    </source>
</evidence>
<name>A0A1W6ZU55_9HYPH</name>
<comment type="similarity">
    <text evidence="1">Belongs to the leucine-binding protein family.</text>
</comment>
<sequence length="391" mass="43118">MLKRLLLGTALFVCAAWPATAQQKSIKIGYVASFTGPLAAVGTDMRDAFELALDHLGRKMNGLNVEMIYEDDGLKPDVGKQKTEKLIQSDKVNILTGYIASNVLLASLKSAVDSETFIISPNAGPSQIAGELCSPWFFSTSWQGDQVPQAIGEYMNQKGVKSVYLLAPNYAAGKDVLAGFKANFKGQVIGEDYTRWPDQLDFSTELSKARSAKPDAIFAFYPGAAGVQFLTQYAQSGLRGQIPLYTGYVIDAVSLPLLKDLALGIPSAQHWVIDLPNDANKKFVADFKKKYHRNPAFYASQAYDAAMLIDSAVKAAGGDLTKKDVMREAMRKANYKSVRGDYKYGNNHFPIQNFYLQEAVKDDNGGFTLKTTALALKDHQDRYHDKCKMKW</sequence>
<evidence type="ECO:0000256" key="3">
    <source>
        <dbReference type="ARBA" id="ARBA00022970"/>
    </source>
</evidence>
<dbReference type="EMBL" id="CP021112">
    <property type="protein sequence ID" value="ARQ00843.1"/>
    <property type="molecule type" value="Genomic_DNA"/>
</dbReference>
<dbReference type="PANTHER" id="PTHR30483:SF6">
    <property type="entry name" value="PERIPLASMIC BINDING PROTEIN OF ABC TRANSPORTER FOR NATURAL AMINO ACIDS"/>
    <property type="match status" value="1"/>
</dbReference>
<dbReference type="InterPro" id="IPR028081">
    <property type="entry name" value="Leu-bd"/>
</dbReference>
<dbReference type="Pfam" id="PF13458">
    <property type="entry name" value="Peripla_BP_6"/>
    <property type="match status" value="1"/>
</dbReference>